<keyword evidence="1" id="KW-0378">Hydrolase</keyword>
<protein>
    <recommendedName>
        <fullName evidence="3">Response regulatory domain-containing protein</fullName>
    </recommendedName>
</protein>
<dbReference type="Gene3D" id="3.30.565.10">
    <property type="entry name" value="Histidine kinase-like ATPase, C-terminal domain"/>
    <property type="match status" value="1"/>
</dbReference>
<dbReference type="Pfam" id="PF13581">
    <property type="entry name" value="HATPase_c_2"/>
    <property type="match status" value="1"/>
</dbReference>
<evidence type="ECO:0000256" key="1">
    <source>
        <dbReference type="ARBA" id="ARBA00022801"/>
    </source>
</evidence>
<dbReference type="OrthoDB" id="9811749at2"/>
<dbReference type="SMART" id="SM00448">
    <property type="entry name" value="REC"/>
    <property type="match status" value="1"/>
</dbReference>
<evidence type="ECO:0000313" key="5">
    <source>
        <dbReference type="Proteomes" id="UP000191418"/>
    </source>
</evidence>
<dbReference type="InterPro" id="IPR052016">
    <property type="entry name" value="Bact_Sigma-Reg"/>
</dbReference>
<accession>A0A1T4SNV0</accession>
<proteinExistence type="predicted"/>
<organism evidence="4 5">
    <name type="scientific">Oceanospirillum multiglobuliferum</name>
    <dbReference type="NCBI Taxonomy" id="64969"/>
    <lineage>
        <taxon>Bacteria</taxon>
        <taxon>Pseudomonadati</taxon>
        <taxon>Pseudomonadota</taxon>
        <taxon>Gammaproteobacteria</taxon>
        <taxon>Oceanospirillales</taxon>
        <taxon>Oceanospirillaceae</taxon>
        <taxon>Oceanospirillum</taxon>
    </lineage>
</organism>
<keyword evidence="2" id="KW-0597">Phosphoprotein</keyword>
<dbReference type="InterPro" id="IPR001932">
    <property type="entry name" value="PPM-type_phosphatase-like_dom"/>
</dbReference>
<sequence length="568" mass="63063">MRILAVDDTRANLVLLQAMLKRSGHEVLTAENGELCLEVFEKEHPDLVLMDVMMPGMDGFEAAQRLQEMAAPRWVPIIFISAAATEEYYIKGHQSGGADYLFKPINQVILNTKIESIKRVVDMQNTLAKQNMALQEYVEKDEEERRISRHIMEHMTESRGLEDPLLEYILSPAEQFSGDVICAARSPNNRFYLLIGDAVGHGLAASITTLPISGTFYSMVHKGFELQTIGRELNRRVKEAMPTGCFVACGIVMIDPAESYIEVWNAGLPTIYCVDSHGQIVDTFASNQLPLGVLSATQYSVESHAARYNTGNQIVIFSDGLLEAENNNGEFFGEEKLLSCLMNPSDRLDNIKHALAEFMGDAVPHDDVTLAILSMPSKESIAKGIPDALPVESVAFIEESDEIEWKVSFQLGANEIRSMDLTPVILSVISQFNGLEAHNQKLFLIISELMNNALDHGLLELDSSLKSGPNAFETYLNARQQRLKDLTTGSISITAHKIRLHDEALLRITIEDTGKGFDYNALKAPIEQTQMHGRGIKLVKQLCRATVYEGNGNTVTVDYSLERPLSTL</sequence>
<dbReference type="InterPro" id="IPR036890">
    <property type="entry name" value="HATPase_C_sf"/>
</dbReference>
<evidence type="ECO:0000256" key="2">
    <source>
        <dbReference type="PROSITE-ProRule" id="PRU00169"/>
    </source>
</evidence>
<evidence type="ECO:0000313" key="4">
    <source>
        <dbReference type="EMBL" id="OPX54105.1"/>
    </source>
</evidence>
<dbReference type="RefSeq" id="WP_078746702.1">
    <property type="nucleotide sequence ID" value="NZ_FUXG01000042.1"/>
</dbReference>
<dbReference type="Proteomes" id="UP000191418">
    <property type="component" value="Unassembled WGS sequence"/>
</dbReference>
<dbReference type="GO" id="GO:0000160">
    <property type="term" value="P:phosphorelay signal transduction system"/>
    <property type="evidence" value="ECO:0007669"/>
    <property type="project" value="InterPro"/>
</dbReference>
<dbReference type="InterPro" id="IPR001789">
    <property type="entry name" value="Sig_transdc_resp-reg_receiver"/>
</dbReference>
<feature type="modified residue" description="4-aspartylphosphate" evidence="2">
    <location>
        <position position="51"/>
    </location>
</feature>
<dbReference type="SUPFAM" id="SSF52172">
    <property type="entry name" value="CheY-like"/>
    <property type="match status" value="1"/>
</dbReference>
<dbReference type="STRING" id="64969.SAMN02745127_03217"/>
<dbReference type="PANTHER" id="PTHR43156">
    <property type="entry name" value="STAGE II SPORULATION PROTEIN E-RELATED"/>
    <property type="match status" value="1"/>
</dbReference>
<dbReference type="Gene3D" id="3.60.40.10">
    <property type="entry name" value="PPM-type phosphatase domain"/>
    <property type="match status" value="1"/>
</dbReference>
<dbReference type="GO" id="GO:0016791">
    <property type="term" value="F:phosphatase activity"/>
    <property type="evidence" value="ECO:0007669"/>
    <property type="project" value="TreeGrafter"/>
</dbReference>
<dbReference type="SUPFAM" id="SSF81606">
    <property type="entry name" value="PP2C-like"/>
    <property type="match status" value="1"/>
</dbReference>
<dbReference type="InterPro" id="IPR036457">
    <property type="entry name" value="PPM-type-like_dom_sf"/>
</dbReference>
<dbReference type="SUPFAM" id="SSF55874">
    <property type="entry name" value="ATPase domain of HSP90 chaperone/DNA topoisomerase II/histidine kinase"/>
    <property type="match status" value="1"/>
</dbReference>
<dbReference type="InterPro" id="IPR003594">
    <property type="entry name" value="HATPase_dom"/>
</dbReference>
<comment type="caution">
    <text evidence="4">The sequence shown here is derived from an EMBL/GenBank/DDBJ whole genome shotgun (WGS) entry which is preliminary data.</text>
</comment>
<dbReference type="SMART" id="SM00331">
    <property type="entry name" value="PP2C_SIG"/>
    <property type="match status" value="1"/>
</dbReference>
<dbReference type="PROSITE" id="PS50110">
    <property type="entry name" value="RESPONSE_REGULATORY"/>
    <property type="match status" value="1"/>
</dbReference>
<dbReference type="CDD" id="cd16936">
    <property type="entry name" value="HATPase_RsbW-like"/>
    <property type="match status" value="1"/>
</dbReference>
<dbReference type="Pfam" id="PF07228">
    <property type="entry name" value="SpoIIE"/>
    <property type="match status" value="1"/>
</dbReference>
<evidence type="ECO:0000259" key="3">
    <source>
        <dbReference type="PROSITE" id="PS50110"/>
    </source>
</evidence>
<gene>
    <name evidence="4" type="ORF">BTE48_15950</name>
</gene>
<dbReference type="EMBL" id="MTSM01000042">
    <property type="protein sequence ID" value="OPX54105.1"/>
    <property type="molecule type" value="Genomic_DNA"/>
</dbReference>
<feature type="domain" description="Response regulatory" evidence="3">
    <location>
        <begin position="2"/>
        <end position="118"/>
    </location>
</feature>
<keyword evidence="5" id="KW-1185">Reference proteome</keyword>
<dbReference type="AlphaFoldDB" id="A0A1T4SNV0"/>
<dbReference type="Gene3D" id="3.40.50.2300">
    <property type="match status" value="1"/>
</dbReference>
<dbReference type="PANTHER" id="PTHR43156:SF2">
    <property type="entry name" value="STAGE II SPORULATION PROTEIN E"/>
    <property type="match status" value="1"/>
</dbReference>
<dbReference type="Pfam" id="PF00072">
    <property type="entry name" value="Response_reg"/>
    <property type="match status" value="1"/>
</dbReference>
<dbReference type="InterPro" id="IPR011006">
    <property type="entry name" value="CheY-like_superfamily"/>
</dbReference>
<reference evidence="4 5" key="1">
    <citation type="submission" date="2017-01" db="EMBL/GenBank/DDBJ databases">
        <title>Genome Sequencing of a Marine Spirillum, Oceanospirillum multiglobuliferum ATCC 33336, from Japan.</title>
        <authorList>
            <person name="Carney J.G."/>
            <person name="Trachtenberg A.M."/>
            <person name="Rheaume B.A."/>
            <person name="Linnane J.D."/>
            <person name="Pitts N.L."/>
            <person name="Mykles D.L."/>
            <person name="Maclea K.S."/>
        </authorList>
    </citation>
    <scope>NUCLEOTIDE SEQUENCE [LARGE SCALE GENOMIC DNA]</scope>
    <source>
        <strain evidence="4 5">ATCC 33336</strain>
    </source>
</reference>
<name>A0A1T4SNV0_9GAMM</name>